<feature type="region of interest" description="Disordered" evidence="3">
    <location>
        <begin position="399"/>
        <end position="486"/>
    </location>
</feature>
<feature type="compositionally biased region" description="Low complexity" evidence="3">
    <location>
        <begin position="798"/>
        <end position="821"/>
    </location>
</feature>
<dbReference type="OrthoDB" id="1896842at2759"/>
<dbReference type="InterPro" id="IPR044661">
    <property type="entry name" value="MED15a/b/c-like"/>
</dbReference>
<evidence type="ECO:0000313" key="6">
    <source>
        <dbReference type="Proteomes" id="UP000289738"/>
    </source>
</evidence>
<dbReference type="InterPro" id="IPR036529">
    <property type="entry name" value="KIX_dom_sf"/>
</dbReference>
<dbReference type="EMBL" id="SDMP01000009">
    <property type="protein sequence ID" value="RYR40923.1"/>
    <property type="molecule type" value="Genomic_DNA"/>
</dbReference>
<comment type="caution">
    <text evidence="5">The sequence shown here is derived from an EMBL/GenBank/DDBJ whole genome shotgun (WGS) entry which is preliminary data.</text>
</comment>
<accession>A0A445BQF9</accession>
<feature type="compositionally biased region" description="Polar residues" evidence="3">
    <location>
        <begin position="174"/>
        <end position="190"/>
    </location>
</feature>
<dbReference type="Proteomes" id="UP000289738">
    <property type="component" value="Chromosome A09"/>
</dbReference>
<gene>
    <name evidence="5" type="ORF">Ahy_A09g046669</name>
</gene>
<dbReference type="SMR" id="A0A445BQF9"/>
<evidence type="ECO:0000256" key="3">
    <source>
        <dbReference type="SAM" id="MobiDB-lite"/>
    </source>
</evidence>
<feature type="region of interest" description="Disordered" evidence="3">
    <location>
        <begin position="510"/>
        <end position="531"/>
    </location>
</feature>
<dbReference type="GO" id="GO:0003713">
    <property type="term" value="F:transcription coactivator activity"/>
    <property type="evidence" value="ECO:0007669"/>
    <property type="project" value="InterPro"/>
</dbReference>
<reference evidence="5 6" key="1">
    <citation type="submission" date="2019-01" db="EMBL/GenBank/DDBJ databases">
        <title>Sequencing of cultivated peanut Arachis hypogaea provides insights into genome evolution and oil improvement.</title>
        <authorList>
            <person name="Chen X."/>
        </authorList>
    </citation>
    <scope>NUCLEOTIDE SEQUENCE [LARGE SCALE GENOMIC DNA]</scope>
    <source>
        <strain evidence="6">cv. Fuhuasheng</strain>
        <strain evidence="5">GDAAS-fuhuasheng2018</strain>
        <tissue evidence="5">Leaves</tissue>
    </source>
</reference>
<feature type="region of interest" description="Disordered" evidence="3">
    <location>
        <begin position="628"/>
        <end position="742"/>
    </location>
</feature>
<feature type="compositionally biased region" description="Low complexity" evidence="3">
    <location>
        <begin position="721"/>
        <end position="737"/>
    </location>
</feature>
<feature type="region of interest" description="Disordered" evidence="3">
    <location>
        <begin position="1072"/>
        <end position="1129"/>
    </location>
</feature>
<feature type="region of interest" description="Disordered" evidence="3">
    <location>
        <begin position="853"/>
        <end position="948"/>
    </location>
</feature>
<feature type="compositionally biased region" description="Pro residues" evidence="3">
    <location>
        <begin position="926"/>
        <end position="938"/>
    </location>
</feature>
<feature type="compositionally biased region" description="Polar residues" evidence="3">
    <location>
        <begin position="409"/>
        <end position="436"/>
    </location>
</feature>
<dbReference type="GO" id="GO:0031490">
    <property type="term" value="F:chromatin DNA binding"/>
    <property type="evidence" value="ECO:0007669"/>
    <property type="project" value="InterPro"/>
</dbReference>
<organism evidence="5 6">
    <name type="scientific">Arachis hypogaea</name>
    <name type="common">Peanut</name>
    <dbReference type="NCBI Taxonomy" id="3818"/>
    <lineage>
        <taxon>Eukaryota</taxon>
        <taxon>Viridiplantae</taxon>
        <taxon>Streptophyta</taxon>
        <taxon>Embryophyta</taxon>
        <taxon>Tracheophyta</taxon>
        <taxon>Spermatophyta</taxon>
        <taxon>Magnoliopsida</taxon>
        <taxon>eudicotyledons</taxon>
        <taxon>Gunneridae</taxon>
        <taxon>Pentapetalae</taxon>
        <taxon>rosids</taxon>
        <taxon>fabids</taxon>
        <taxon>Fabales</taxon>
        <taxon>Fabaceae</taxon>
        <taxon>Papilionoideae</taxon>
        <taxon>50 kb inversion clade</taxon>
        <taxon>dalbergioids sensu lato</taxon>
        <taxon>Dalbergieae</taxon>
        <taxon>Pterocarpus clade</taxon>
        <taxon>Arachis</taxon>
    </lineage>
</organism>
<dbReference type="FunFam" id="1.10.246.20:FF:000003">
    <property type="entry name" value="Mediator of RNA polymerase II transcription subunit 15a"/>
    <property type="match status" value="1"/>
</dbReference>
<dbReference type="EMBL" id="SDMP01000009">
    <property type="protein sequence ID" value="RYR40924.1"/>
    <property type="molecule type" value="Genomic_DNA"/>
</dbReference>
<dbReference type="PANTHER" id="PTHR33137">
    <property type="entry name" value="MEDIATOR OF RNA POLYMERASE II TRANSCRIPTION SUBUNIT 15A-RELATED"/>
    <property type="match status" value="1"/>
</dbReference>
<feature type="compositionally biased region" description="Low complexity" evidence="3">
    <location>
        <begin position="159"/>
        <end position="173"/>
    </location>
</feature>
<dbReference type="STRING" id="3818.A0A445BQF9"/>
<sequence>MDANNWRPNQGNEPTMDAIDWRSQLSTESRQRIVNKIMETLKKHLPVPGGPLVEVQNIAQRFEEKIYTAATSQTDYLRKISTKMLTIETKSQNTIAANNMPSNQAGPSNSPSDQGLVMQQHSINLPNQPQQRQQILSQNIQSSNVSSQTNLPPVSSLAQTSSQNIGQNSNIQNMTGQNTVGSTIGQNSNVLDMFSGSQRQMTGRQQVVPQQQQQQPQNAQQYLYQQQFMKPKFQLQSQMHPQQQQNLLQPNQIQPSLMQSSPLSSLPQNQQSHNVQQSSQSMIQQTSQVMRHQQQQNSIIHQQQTPLTQPLMMPLQQQQQLHQLMGSQSNVTNMQHPQMLGPQNNVGDIQQQQRLLSQQNNLTNLQQLQQQQPLLNQQSNLANMNQQQLGNTVPGLRQQRLIGPESGNPGMQTRQHSAHMLQQTKVPLQQHSQQNGLLPSQAQQPRPQAAQQQLMPQINSQPSQSHLQLGSQQQPDPLQRDMQQGLQPSGSLIEQQNVLDHQKQIYQSQRAFPETSSSLDSPVQTVQPSGGDWQEEVYQKIKTMKESYLPELREIYQRVVVKYQQHESLHQQARPEQADKFGQFKVSLNRMMDFLQIPKNKIQPALKEKVGAYEKMIIGFIHNYRPRKGMSSTQLGQLPPPHTHPMSQPQSQVTQLQSHENQINSQLHQSNLPGSVATMPQNNITSLQHNSNSGLSAGQQNMMNSMQPGSNMDPGQGNSTNSLQQVPVSSLQQNPVSTPQQTNLNSMSLQGGMNVVQQNLNILQVGSNMLQHQQLKHQQDQKMLQNQQFKQYQHRQMMQRQQSLQQQQQQHQLHQPGKQQLSAMQTHQMAQLPQMNDINDIKFRQGMGAKPGVLQQHLTPGQHSTYSHQQLKQGAPFSASSPQFFQAASPQIPQNSSPQVEQQNHAAASLTKVGTPLQSSNSPFVGPTPSPPLAPSPMPADSEKQVSGVSSVSNVASVGQQQAGAVGALTQSLAIGTPGISASPLLAEFSGLDGAQGNAAAPSGKSTVTEQPIERLTRLVKSMSSKALSAAVSDIASIVSMNDRIAGSAPGNGSRSSVGEDLVSMTNFHLQGRNLLTQDGPNGTKKMKRDTSAKPLNIVSSDGGLNDSTKHLSDSEASDMDSTATSSAKRPKIEVNHALMEEIREINNQLVDTVVNLTNEDINSTVAAEAAEGTLVKCSYTAMALSASLKSQYASAQSPVQPLRLFVPANYPSVPPIFLDKFPGECSKDDDDLSAKTKSRFSLCLRLTQPMSLREIARTWGDCARAVISEQAQKAGVGGTFSSNYGGWEDCLTFD</sequence>
<keyword evidence="2" id="KW-0539">Nucleus</keyword>
<feature type="compositionally biased region" description="Polar residues" evidence="3">
    <location>
        <begin position="1072"/>
        <end position="1081"/>
    </location>
</feature>
<feature type="region of interest" description="Disordered" evidence="3">
    <location>
        <begin position="798"/>
        <end position="825"/>
    </location>
</feature>
<feature type="domain" description="Mediator complex subunit 15 KIX" evidence="4">
    <location>
        <begin position="20"/>
        <end position="97"/>
    </location>
</feature>
<comment type="subcellular location">
    <subcellularLocation>
        <location evidence="1">Nucleus</location>
    </subcellularLocation>
</comment>
<proteinExistence type="predicted"/>
<feature type="compositionally biased region" description="Low complexity" evidence="3">
    <location>
        <begin position="875"/>
        <end position="891"/>
    </location>
</feature>
<feature type="compositionally biased region" description="Polar residues" evidence="3">
    <location>
        <begin position="510"/>
        <end position="528"/>
    </location>
</feature>
<feature type="region of interest" description="Disordered" evidence="3">
    <location>
        <begin position="257"/>
        <end position="286"/>
    </location>
</feature>
<dbReference type="GO" id="GO:0005634">
    <property type="term" value="C:nucleus"/>
    <property type="evidence" value="ECO:0007669"/>
    <property type="project" value="UniProtKB-SubCell"/>
</dbReference>
<dbReference type="Gramene" id="arahy.Tifrunner.gnm2.ann2.Ah09g012200.1">
    <property type="protein sequence ID" value="arahy.Tifrunner.gnm2.ann2.Ah09g012200.1-CDS"/>
    <property type="gene ID" value="arahy.Tifrunner.gnm2.ann2.Ah09g012200"/>
</dbReference>
<evidence type="ECO:0000256" key="1">
    <source>
        <dbReference type="ARBA" id="ARBA00004123"/>
    </source>
</evidence>
<keyword evidence="6" id="KW-1185">Reference proteome</keyword>
<dbReference type="PANTHER" id="PTHR33137:SF45">
    <property type="entry name" value="OF RNA POLYMERASE II TRANSCRIPTION SUBUNIT 15A, PUTATIVE-RELATED"/>
    <property type="match status" value="1"/>
</dbReference>
<feature type="compositionally biased region" description="Low complexity" evidence="3">
    <location>
        <begin position="437"/>
        <end position="475"/>
    </location>
</feature>
<dbReference type="InterPro" id="IPR036546">
    <property type="entry name" value="MED15_KIX"/>
</dbReference>
<protein>
    <recommendedName>
        <fullName evidence="4">Mediator complex subunit 15 KIX domain-containing protein</fullName>
    </recommendedName>
</protein>
<dbReference type="Pfam" id="PF16987">
    <property type="entry name" value="KIX_2"/>
    <property type="match status" value="1"/>
</dbReference>
<evidence type="ECO:0000313" key="5">
    <source>
        <dbReference type="EMBL" id="RYR40924.1"/>
    </source>
</evidence>
<dbReference type="SUPFAM" id="SSF47040">
    <property type="entry name" value="Kix domain of CBP (creb binding protein)"/>
    <property type="match status" value="1"/>
</dbReference>
<feature type="region of interest" description="Disordered" evidence="3">
    <location>
        <begin position="141"/>
        <end position="190"/>
    </location>
</feature>
<feature type="compositionally biased region" description="Polar residues" evidence="3">
    <location>
        <begin position="645"/>
        <end position="710"/>
    </location>
</feature>
<dbReference type="Gene3D" id="1.10.246.20">
    <property type="entry name" value="Coactivator CBP, KIX domain"/>
    <property type="match status" value="1"/>
</dbReference>
<name>A0A445BQF9_ARAHY</name>
<feature type="compositionally biased region" description="Low complexity" evidence="3">
    <location>
        <begin position="141"/>
        <end position="150"/>
    </location>
</feature>
<evidence type="ECO:0000259" key="4">
    <source>
        <dbReference type="Pfam" id="PF16987"/>
    </source>
</evidence>
<feature type="compositionally biased region" description="Polar residues" evidence="3">
    <location>
        <begin position="892"/>
        <end position="906"/>
    </location>
</feature>
<evidence type="ECO:0000256" key="2">
    <source>
        <dbReference type="ARBA" id="ARBA00023242"/>
    </source>
</evidence>
<feature type="compositionally biased region" description="Polar residues" evidence="3">
    <location>
        <begin position="856"/>
        <end position="872"/>
    </location>
</feature>